<dbReference type="SUPFAM" id="SSF52343">
    <property type="entry name" value="Ferredoxin reductase-like, C-terminal NADP-linked domain"/>
    <property type="match status" value="1"/>
</dbReference>
<evidence type="ECO:0000256" key="2">
    <source>
        <dbReference type="ARBA" id="ARBA00034078"/>
    </source>
</evidence>
<sequence>MAKVSFKDATLEVNPDQTLLEALLEADHQIPNSCRSGLCQSCLVQCTHGHIPQPAQKGLSAAEVETGHLLACQCYPSSDMTVALPNSDSATTAAKVVEKTELPGDVIRLRLEAPLSYKPGQYVNLWRDESVIRSYSLASVPALKEPLEFHIRVQPQGRFSGWLKQDLAVGDQLRLQGPMGLCFYTPGDPNQPMLLAGIGTGLAPLWGIVRDALQQGHTGPIHLYTGARNADSLYLHDEIAELATQYDNLHYHVSLLEASIPADAKAIDQLIESEHQALNGYRVFLCGSPERVKKLRKLCFLKGASMQAIQCDLFQPAA</sequence>
<feature type="domain" description="2Fe-2S ferredoxin-type" evidence="3">
    <location>
        <begin position="2"/>
        <end position="88"/>
    </location>
</feature>
<dbReference type="InterPro" id="IPR008333">
    <property type="entry name" value="Cbr1-like_FAD-bd_dom"/>
</dbReference>
<organism evidence="5 6">
    <name type="scientific">Corallincola platygyrae</name>
    <dbReference type="NCBI Taxonomy" id="1193278"/>
    <lineage>
        <taxon>Bacteria</taxon>
        <taxon>Pseudomonadati</taxon>
        <taxon>Pseudomonadota</taxon>
        <taxon>Gammaproteobacteria</taxon>
        <taxon>Alteromonadales</taxon>
        <taxon>Psychromonadaceae</taxon>
        <taxon>Corallincola</taxon>
    </lineage>
</organism>
<dbReference type="Gene3D" id="2.40.30.10">
    <property type="entry name" value="Translation factors"/>
    <property type="match status" value="1"/>
</dbReference>
<dbReference type="InterPro" id="IPR001433">
    <property type="entry name" value="OxRdtase_FAD/NAD-bd"/>
</dbReference>
<dbReference type="InterPro" id="IPR017927">
    <property type="entry name" value="FAD-bd_FR_type"/>
</dbReference>
<dbReference type="CDD" id="cd00207">
    <property type="entry name" value="fer2"/>
    <property type="match status" value="1"/>
</dbReference>
<gene>
    <name evidence="5" type="ORF">ACFSJ3_10960</name>
</gene>
<dbReference type="InterPro" id="IPR039261">
    <property type="entry name" value="FNR_nucleotide-bd"/>
</dbReference>
<dbReference type="InterPro" id="IPR050415">
    <property type="entry name" value="MRET"/>
</dbReference>
<evidence type="ECO:0000256" key="1">
    <source>
        <dbReference type="ARBA" id="ARBA00023075"/>
    </source>
</evidence>
<dbReference type="InterPro" id="IPR036010">
    <property type="entry name" value="2Fe-2S_ferredoxin-like_sf"/>
</dbReference>
<comment type="cofactor">
    <cofactor evidence="2">
        <name>[2Fe-2S] cluster</name>
        <dbReference type="ChEBI" id="CHEBI:190135"/>
    </cofactor>
</comment>
<feature type="domain" description="FAD-binding FR-type" evidence="4">
    <location>
        <begin position="89"/>
        <end position="185"/>
    </location>
</feature>
<dbReference type="RefSeq" id="WP_345339109.1">
    <property type="nucleotide sequence ID" value="NZ_BAABLI010000008.1"/>
</dbReference>
<dbReference type="CDD" id="cd06194">
    <property type="entry name" value="FNR_N-term_Iron_sulfur_binding"/>
    <property type="match status" value="1"/>
</dbReference>
<dbReference type="EMBL" id="JBHUHT010000012">
    <property type="protein sequence ID" value="MFD2096506.1"/>
    <property type="molecule type" value="Genomic_DNA"/>
</dbReference>
<proteinExistence type="predicted"/>
<comment type="caution">
    <text evidence="5">The sequence shown here is derived from an EMBL/GenBank/DDBJ whole genome shotgun (WGS) entry which is preliminary data.</text>
</comment>
<dbReference type="InterPro" id="IPR001041">
    <property type="entry name" value="2Fe-2S_ferredoxin-type"/>
</dbReference>
<dbReference type="SUPFAM" id="SSF63380">
    <property type="entry name" value="Riboflavin synthase domain-like"/>
    <property type="match status" value="1"/>
</dbReference>
<reference evidence="6" key="1">
    <citation type="journal article" date="2019" name="Int. J. Syst. Evol. Microbiol.">
        <title>The Global Catalogue of Microorganisms (GCM) 10K type strain sequencing project: providing services to taxonomists for standard genome sequencing and annotation.</title>
        <authorList>
            <consortium name="The Broad Institute Genomics Platform"/>
            <consortium name="The Broad Institute Genome Sequencing Center for Infectious Disease"/>
            <person name="Wu L."/>
            <person name="Ma J."/>
        </authorList>
    </citation>
    <scope>NUCLEOTIDE SEQUENCE [LARGE SCALE GENOMIC DNA]</scope>
    <source>
        <strain evidence="6">CGMCC 1.10992</strain>
    </source>
</reference>
<dbReference type="Proteomes" id="UP001597380">
    <property type="component" value="Unassembled WGS sequence"/>
</dbReference>
<dbReference type="PRINTS" id="PR00410">
    <property type="entry name" value="PHEHYDRXLASE"/>
</dbReference>
<dbReference type="SUPFAM" id="SSF54292">
    <property type="entry name" value="2Fe-2S ferredoxin-like"/>
    <property type="match status" value="1"/>
</dbReference>
<keyword evidence="1" id="KW-0830">Ubiquinone</keyword>
<dbReference type="InterPro" id="IPR017938">
    <property type="entry name" value="Riboflavin_synthase-like_b-brl"/>
</dbReference>
<protein>
    <submittedName>
        <fullName evidence="5">2Fe-2S iron-sulfur cluster-binding protein</fullName>
    </submittedName>
</protein>
<dbReference type="PRINTS" id="PR00371">
    <property type="entry name" value="FPNCR"/>
</dbReference>
<dbReference type="PANTHER" id="PTHR47354:SF3">
    <property type="entry name" value="OXIDOREDUCTASE-RELATED"/>
    <property type="match status" value="1"/>
</dbReference>
<dbReference type="PROSITE" id="PS51384">
    <property type="entry name" value="FAD_FR"/>
    <property type="match status" value="1"/>
</dbReference>
<evidence type="ECO:0000259" key="3">
    <source>
        <dbReference type="PROSITE" id="PS51085"/>
    </source>
</evidence>
<dbReference type="Pfam" id="PF00111">
    <property type="entry name" value="Fer2"/>
    <property type="match status" value="1"/>
</dbReference>
<dbReference type="Pfam" id="PF00175">
    <property type="entry name" value="NAD_binding_1"/>
    <property type="match status" value="1"/>
</dbReference>
<evidence type="ECO:0000313" key="6">
    <source>
        <dbReference type="Proteomes" id="UP001597380"/>
    </source>
</evidence>
<dbReference type="PROSITE" id="PS51085">
    <property type="entry name" value="2FE2S_FER_2"/>
    <property type="match status" value="1"/>
</dbReference>
<dbReference type="Pfam" id="PF00970">
    <property type="entry name" value="FAD_binding_6"/>
    <property type="match status" value="1"/>
</dbReference>
<dbReference type="InterPro" id="IPR012675">
    <property type="entry name" value="Beta-grasp_dom_sf"/>
</dbReference>
<dbReference type="Gene3D" id="3.10.20.30">
    <property type="match status" value="1"/>
</dbReference>
<evidence type="ECO:0000313" key="5">
    <source>
        <dbReference type="EMBL" id="MFD2096506.1"/>
    </source>
</evidence>
<dbReference type="InterPro" id="IPR001709">
    <property type="entry name" value="Flavoprot_Pyr_Nucl_cyt_Rdtase"/>
</dbReference>
<name>A0ABW4XPV3_9GAMM</name>
<evidence type="ECO:0000259" key="4">
    <source>
        <dbReference type="PROSITE" id="PS51384"/>
    </source>
</evidence>
<keyword evidence="6" id="KW-1185">Reference proteome</keyword>
<dbReference type="PANTHER" id="PTHR47354">
    <property type="entry name" value="NADH OXIDOREDUCTASE HCR"/>
    <property type="match status" value="1"/>
</dbReference>
<accession>A0ABW4XPV3</accession>
<dbReference type="Gene3D" id="3.40.50.80">
    <property type="entry name" value="Nucleotide-binding domain of ferredoxin-NADP reductase (FNR) module"/>
    <property type="match status" value="1"/>
</dbReference>